<comment type="caution">
    <text evidence="2">The sequence shown here is derived from an EMBL/GenBank/DDBJ whole genome shotgun (WGS) entry which is preliminary data.</text>
</comment>
<evidence type="ECO:0008006" key="4">
    <source>
        <dbReference type="Google" id="ProtNLM"/>
    </source>
</evidence>
<organism evidence="2 3">
    <name type="scientific">Kouleothrix aurantiaca</name>
    <dbReference type="NCBI Taxonomy" id="186479"/>
    <lineage>
        <taxon>Bacteria</taxon>
        <taxon>Bacillati</taxon>
        <taxon>Chloroflexota</taxon>
        <taxon>Chloroflexia</taxon>
        <taxon>Chloroflexales</taxon>
        <taxon>Roseiflexineae</taxon>
        <taxon>Roseiflexaceae</taxon>
        <taxon>Kouleothrix</taxon>
    </lineage>
</organism>
<reference evidence="2 3" key="1">
    <citation type="submission" date="2015-09" db="EMBL/GenBank/DDBJ databases">
        <title>Draft genome sequence of Kouleothrix aurantiaca JCM 19913.</title>
        <authorList>
            <person name="Hemp J."/>
        </authorList>
    </citation>
    <scope>NUCLEOTIDE SEQUENCE [LARGE SCALE GENOMIC DNA]</scope>
    <source>
        <strain evidence="2 3">COM-B</strain>
    </source>
</reference>
<accession>A0A0P9CTZ4</accession>
<feature type="non-terminal residue" evidence="2">
    <location>
        <position position="1"/>
    </location>
</feature>
<dbReference type="EMBL" id="LJCR01002183">
    <property type="protein sequence ID" value="KPV49122.1"/>
    <property type="molecule type" value="Genomic_DNA"/>
</dbReference>
<keyword evidence="3" id="KW-1185">Reference proteome</keyword>
<sequence>AYGGGRGTPADPDAWLRLMEALCVQAGQGRVQRLYAALSQRHEELRELFRQLGFVGYAQQVVLRLEGPDWDQGVTVAPMRRQARRNDWALHRLYGIVTPHLVQQAEARVARDWQLPITEGWRRAPRRGWVLGDDDNLTAALRLVSGPAAHVFTLLIHPESRDIVTDVLRFGLGHIADTLPVYLLLREYQSELLVPASDLGFQPIGEQALLFKQTTVAVRRPSLLPALEPRPEPRGPIPTISSLGEDARYYDRATQHHQ</sequence>
<evidence type="ECO:0000256" key="1">
    <source>
        <dbReference type="SAM" id="MobiDB-lite"/>
    </source>
</evidence>
<feature type="region of interest" description="Disordered" evidence="1">
    <location>
        <begin position="225"/>
        <end position="244"/>
    </location>
</feature>
<evidence type="ECO:0000313" key="2">
    <source>
        <dbReference type="EMBL" id="KPV49122.1"/>
    </source>
</evidence>
<gene>
    <name evidence="2" type="ORF">SE17_34400</name>
</gene>
<protein>
    <recommendedName>
        <fullName evidence="4">N-acetyltransferase domain-containing protein</fullName>
    </recommendedName>
</protein>
<name>A0A0P9CTZ4_9CHLR</name>
<dbReference type="Proteomes" id="UP000050509">
    <property type="component" value="Unassembled WGS sequence"/>
</dbReference>
<evidence type="ECO:0000313" key="3">
    <source>
        <dbReference type="Proteomes" id="UP000050509"/>
    </source>
</evidence>
<dbReference type="AlphaFoldDB" id="A0A0P9CTZ4"/>
<proteinExistence type="predicted"/>